<accession>A0A0P7XY79</accession>
<keyword evidence="6" id="KW-1185">Reference proteome</keyword>
<feature type="domain" description="UspA" evidence="2">
    <location>
        <begin position="1"/>
        <end position="137"/>
    </location>
</feature>
<dbReference type="EMBL" id="LJSX01000001">
    <property type="protein sequence ID" value="KPQ12659.1"/>
    <property type="molecule type" value="Genomic_DNA"/>
</dbReference>
<dbReference type="SUPFAM" id="SSF52402">
    <property type="entry name" value="Adenine nucleotide alpha hydrolases-like"/>
    <property type="match status" value="1"/>
</dbReference>
<dbReference type="RefSeq" id="WP_074446457.1">
    <property type="nucleotide sequence ID" value="NZ_FMBM01000003.1"/>
</dbReference>
<dbReference type="OrthoDB" id="9792500at2"/>
<evidence type="ECO:0000313" key="4">
    <source>
        <dbReference type="EMBL" id="SCC82664.1"/>
    </source>
</evidence>
<evidence type="ECO:0000313" key="3">
    <source>
        <dbReference type="EMBL" id="KPQ12659.1"/>
    </source>
</evidence>
<dbReference type="PRINTS" id="PR01438">
    <property type="entry name" value="UNVRSLSTRESS"/>
</dbReference>
<evidence type="ECO:0000313" key="5">
    <source>
        <dbReference type="Proteomes" id="UP000050497"/>
    </source>
</evidence>
<dbReference type="Proteomes" id="UP000182800">
    <property type="component" value="Unassembled WGS sequence"/>
</dbReference>
<reference evidence="4 6" key="2">
    <citation type="submission" date="2016-08" db="EMBL/GenBank/DDBJ databases">
        <authorList>
            <person name="Varghese N."/>
            <person name="Submissions Spin"/>
        </authorList>
    </citation>
    <scope>NUCLEOTIDE SEQUENCE [LARGE SCALE GENOMIC DNA]</scope>
    <source>
        <strain evidence="4 6">HL-109</strain>
    </source>
</reference>
<sequence length="137" mass="14870">MYKQILVPVDLTHVDRLGKALQTAADLSRHYDAPVCYVGVTPETPSPVAHNPKEFAQKLEAFGNQQASEHGITATTRSYSSTDPAIDINKTLKKAVEESGADLVVMASHVPNVTDYIWPSHGGWVAEHSSASVFVVR</sequence>
<dbReference type="InterPro" id="IPR006016">
    <property type="entry name" value="UspA"/>
</dbReference>
<protein>
    <submittedName>
        <fullName evidence="4">Nucleotide-binding universal stress protein, UspA family</fullName>
    </submittedName>
    <submittedName>
        <fullName evidence="3">Universal stress protein family protein</fullName>
    </submittedName>
</protein>
<reference evidence="3 5" key="1">
    <citation type="submission" date="2015-09" db="EMBL/GenBank/DDBJ databases">
        <title>Identification and resolution of microdiversity through metagenomic sequencing of parallel consortia.</title>
        <authorList>
            <person name="Nelson W.C."/>
            <person name="Romine M.F."/>
            <person name="Lindemann S.R."/>
        </authorList>
    </citation>
    <scope>NUCLEOTIDE SEQUENCE [LARGE SCALE GENOMIC DNA]</scope>
    <source>
        <strain evidence="3">HL-109</strain>
    </source>
</reference>
<dbReference type="InterPro" id="IPR014729">
    <property type="entry name" value="Rossmann-like_a/b/a_fold"/>
</dbReference>
<organism evidence="3 5">
    <name type="scientific">Saliniramus fredricksonii</name>
    <dbReference type="NCBI Taxonomy" id="1653334"/>
    <lineage>
        <taxon>Bacteria</taxon>
        <taxon>Pseudomonadati</taxon>
        <taxon>Pseudomonadota</taxon>
        <taxon>Alphaproteobacteria</taxon>
        <taxon>Hyphomicrobiales</taxon>
        <taxon>Salinarimonadaceae</taxon>
        <taxon>Saliniramus</taxon>
    </lineage>
</organism>
<gene>
    <name evidence="4" type="ORF">GA0071312_3672</name>
    <name evidence="3" type="ORF">HLUCCO17_00765</name>
</gene>
<dbReference type="STRING" id="1653334.GA0071312_3672"/>
<dbReference type="Gene3D" id="3.40.50.620">
    <property type="entry name" value="HUPs"/>
    <property type="match status" value="1"/>
</dbReference>
<dbReference type="InterPro" id="IPR006015">
    <property type="entry name" value="Universal_stress_UspA"/>
</dbReference>
<evidence type="ECO:0000259" key="2">
    <source>
        <dbReference type="Pfam" id="PF00582"/>
    </source>
</evidence>
<comment type="caution">
    <text evidence="3">The sequence shown here is derived from an EMBL/GenBank/DDBJ whole genome shotgun (WGS) entry which is preliminary data.</text>
</comment>
<dbReference type="AlphaFoldDB" id="A0A0P7XY79"/>
<proteinExistence type="inferred from homology"/>
<evidence type="ECO:0000313" key="6">
    <source>
        <dbReference type="Proteomes" id="UP000182800"/>
    </source>
</evidence>
<comment type="similarity">
    <text evidence="1">Belongs to the universal stress protein A family.</text>
</comment>
<dbReference type="Proteomes" id="UP000050497">
    <property type="component" value="Unassembled WGS sequence"/>
</dbReference>
<evidence type="ECO:0000256" key="1">
    <source>
        <dbReference type="ARBA" id="ARBA00008791"/>
    </source>
</evidence>
<dbReference type="CDD" id="cd00293">
    <property type="entry name" value="USP-like"/>
    <property type="match status" value="1"/>
</dbReference>
<name>A0A0P7XY79_9HYPH</name>
<dbReference type="EMBL" id="FMBM01000003">
    <property type="protein sequence ID" value="SCC82664.1"/>
    <property type="molecule type" value="Genomic_DNA"/>
</dbReference>
<dbReference type="Pfam" id="PF00582">
    <property type="entry name" value="Usp"/>
    <property type="match status" value="1"/>
</dbReference>